<name>A0A4R6BNW1_9STAP</name>
<proteinExistence type="predicted"/>
<organism evidence="2 3">
    <name type="scientific">Macrococcus hajekii</name>
    <dbReference type="NCBI Taxonomy" id="198482"/>
    <lineage>
        <taxon>Bacteria</taxon>
        <taxon>Bacillati</taxon>
        <taxon>Bacillota</taxon>
        <taxon>Bacilli</taxon>
        <taxon>Bacillales</taxon>
        <taxon>Staphylococcaceae</taxon>
        <taxon>Macrococcus</taxon>
    </lineage>
</organism>
<dbReference type="PANTHER" id="PTHR46656:SF3">
    <property type="entry name" value="PUTATIVE-RELATED"/>
    <property type="match status" value="1"/>
</dbReference>
<dbReference type="PANTHER" id="PTHR46656">
    <property type="entry name" value="PUTATIVE-RELATED"/>
    <property type="match status" value="1"/>
</dbReference>
<evidence type="ECO:0000313" key="2">
    <source>
        <dbReference type="EMBL" id="TDM03367.1"/>
    </source>
</evidence>
<dbReference type="Pfam" id="PF00534">
    <property type="entry name" value="Glycos_transf_1"/>
    <property type="match status" value="1"/>
</dbReference>
<evidence type="ECO:0000313" key="3">
    <source>
        <dbReference type="Proteomes" id="UP000295328"/>
    </source>
</evidence>
<dbReference type="Proteomes" id="UP000295328">
    <property type="component" value="Unassembled WGS sequence"/>
</dbReference>
<dbReference type="OrthoDB" id="440232at2"/>
<dbReference type="RefSeq" id="WP_133429463.1">
    <property type="nucleotide sequence ID" value="NZ_BMCC01000001.1"/>
</dbReference>
<dbReference type="SUPFAM" id="SSF53756">
    <property type="entry name" value="UDP-Glycosyltransferase/glycogen phosphorylase"/>
    <property type="match status" value="1"/>
</dbReference>
<dbReference type="EMBL" id="SCWE01000001">
    <property type="protein sequence ID" value="TDM03367.1"/>
    <property type="molecule type" value="Genomic_DNA"/>
</dbReference>
<dbReference type="CDD" id="cd03801">
    <property type="entry name" value="GT4_PimA-like"/>
    <property type="match status" value="1"/>
</dbReference>
<reference evidence="2 3" key="1">
    <citation type="submission" date="2019-01" db="EMBL/GenBank/DDBJ databases">
        <title>Draft genome sequences of the type strains of six Macrococcus species.</title>
        <authorList>
            <person name="Mazhar S."/>
            <person name="Altermann E."/>
            <person name="Hill C."/>
            <person name="Mcauliffe O."/>
        </authorList>
    </citation>
    <scope>NUCLEOTIDE SEQUENCE [LARGE SCALE GENOMIC DNA]</scope>
    <source>
        <strain evidence="2 3">CCM4809</strain>
    </source>
</reference>
<dbReference type="GO" id="GO:0016757">
    <property type="term" value="F:glycosyltransferase activity"/>
    <property type="evidence" value="ECO:0007669"/>
    <property type="project" value="InterPro"/>
</dbReference>
<sequence>MKIGFVTTWMERGAAYVTKAYIDLLKDNHEIFVYARGGGNHAKGDENWDKDFVTWAPDQYSTNIRFSHFSNWIKENGIDTIFFNEQQEIEPVLYLKKKFPEIKIGSYIDYYKENTVKEFNIYDFLICNTKRHYSVFKDHPQCYYVPWGTDIDIFKPMNKQYDELVFFHSAGMSKRKGTTYLIEAFIDGRIYKNSKLIIHTQKDFEKTFSYNPSELQQYNIEIVEKTVGAPGLYHLGNVYVYPTKLDGLGLTMYEALACGMPVITTDNAPMNEVIDERVGRLVKVKEFTCRADAYYWPLSIVEQDSLISQLQFFVDNRSRLEEMSEIARLEALKKWNWQDRKEIIEEIFIKTKVIVNEVPQEYFNNIKKYRRLINIIGSSKVYTIYQQIKS</sequence>
<evidence type="ECO:0000259" key="1">
    <source>
        <dbReference type="Pfam" id="PF00534"/>
    </source>
</evidence>
<comment type="caution">
    <text evidence="2">The sequence shown here is derived from an EMBL/GenBank/DDBJ whole genome shotgun (WGS) entry which is preliminary data.</text>
</comment>
<feature type="domain" description="Glycosyl transferase family 1" evidence="1">
    <location>
        <begin position="153"/>
        <end position="285"/>
    </location>
</feature>
<keyword evidence="2" id="KW-0808">Transferase</keyword>
<protein>
    <submittedName>
        <fullName evidence="2">Glycosyltransferase</fullName>
    </submittedName>
</protein>
<accession>A0A4R6BNW1</accession>
<gene>
    <name evidence="2" type="ORF">ERX37_04595</name>
</gene>
<dbReference type="InterPro" id="IPR001296">
    <property type="entry name" value="Glyco_trans_1"/>
</dbReference>
<keyword evidence="3" id="KW-1185">Reference proteome</keyword>
<dbReference type="Gene3D" id="3.40.50.2000">
    <property type="entry name" value="Glycogen Phosphorylase B"/>
    <property type="match status" value="1"/>
</dbReference>
<dbReference type="AlphaFoldDB" id="A0A4R6BNW1"/>